<dbReference type="Pfam" id="PF12650">
    <property type="entry name" value="DUF3784"/>
    <property type="match status" value="1"/>
</dbReference>
<evidence type="ECO:0000313" key="2">
    <source>
        <dbReference type="EMBL" id="MFC4559007.1"/>
    </source>
</evidence>
<keyword evidence="3" id="KW-1185">Reference proteome</keyword>
<accession>A0ABV9DK66</accession>
<organism evidence="2 3">
    <name type="scientific">Virgibacillus kekensis</name>
    <dbReference type="NCBI Taxonomy" id="202261"/>
    <lineage>
        <taxon>Bacteria</taxon>
        <taxon>Bacillati</taxon>
        <taxon>Bacillota</taxon>
        <taxon>Bacilli</taxon>
        <taxon>Bacillales</taxon>
        <taxon>Bacillaceae</taxon>
        <taxon>Virgibacillus</taxon>
    </lineage>
</organism>
<reference evidence="3" key="1">
    <citation type="journal article" date="2019" name="Int. J. Syst. Evol. Microbiol.">
        <title>The Global Catalogue of Microorganisms (GCM) 10K type strain sequencing project: providing services to taxonomists for standard genome sequencing and annotation.</title>
        <authorList>
            <consortium name="The Broad Institute Genomics Platform"/>
            <consortium name="The Broad Institute Genome Sequencing Center for Infectious Disease"/>
            <person name="Wu L."/>
            <person name="Ma J."/>
        </authorList>
    </citation>
    <scope>NUCLEOTIDE SEQUENCE [LARGE SCALE GENOMIC DNA]</scope>
    <source>
        <strain evidence="3">CGMCC 4.7426</strain>
    </source>
</reference>
<feature type="transmembrane region" description="Helical" evidence="1">
    <location>
        <begin position="6"/>
        <end position="21"/>
    </location>
</feature>
<dbReference type="Proteomes" id="UP001595989">
    <property type="component" value="Unassembled WGS sequence"/>
</dbReference>
<gene>
    <name evidence="2" type="ORF">ACFO3D_12465</name>
</gene>
<keyword evidence="1" id="KW-0472">Membrane</keyword>
<feature type="transmembrane region" description="Helical" evidence="1">
    <location>
        <begin position="41"/>
        <end position="64"/>
    </location>
</feature>
<comment type="caution">
    <text evidence="2">The sequence shown here is derived from an EMBL/GenBank/DDBJ whole genome shotgun (WGS) entry which is preliminary data.</text>
</comment>
<name>A0ABV9DK66_9BACI</name>
<protein>
    <submittedName>
        <fullName evidence="2">DUF3784 domain-containing protein</fullName>
    </submittedName>
</protein>
<feature type="transmembrane region" description="Helical" evidence="1">
    <location>
        <begin position="70"/>
        <end position="88"/>
    </location>
</feature>
<sequence>MDYGFLIIGIALLLVSYLVAVKKQTWLLAGFNEKNKKNKSLLGKITGGSFFLPLGFLVVIHSFIDYPYEATVLIVAMLVLLTVTYVLINRRLLD</sequence>
<dbReference type="InterPro" id="IPR017259">
    <property type="entry name" value="UCP037672"/>
</dbReference>
<keyword evidence="1" id="KW-1133">Transmembrane helix</keyword>
<evidence type="ECO:0000313" key="3">
    <source>
        <dbReference type="Proteomes" id="UP001595989"/>
    </source>
</evidence>
<evidence type="ECO:0000256" key="1">
    <source>
        <dbReference type="SAM" id="Phobius"/>
    </source>
</evidence>
<dbReference type="RefSeq" id="WP_390296428.1">
    <property type="nucleotide sequence ID" value="NZ_JBHSFU010000007.1"/>
</dbReference>
<proteinExistence type="predicted"/>
<keyword evidence="1" id="KW-0812">Transmembrane</keyword>
<dbReference type="EMBL" id="JBHSFU010000007">
    <property type="protein sequence ID" value="MFC4559007.1"/>
    <property type="molecule type" value="Genomic_DNA"/>
</dbReference>